<accession>A0ABP1SB13</accession>
<sequence>MDNIDFEVTDALAKTMSKGMIPSLSKWKLKRNNREKKNSTSSNTSTISQASSMSNDSCDSICTPMRRNSIWDARIQATVFNARRQNPNHDGFD</sequence>
<protein>
    <submittedName>
        <fullName evidence="2">Uncharacterized protein</fullName>
    </submittedName>
</protein>
<evidence type="ECO:0000256" key="1">
    <source>
        <dbReference type="SAM" id="MobiDB-lite"/>
    </source>
</evidence>
<organism evidence="2 3">
    <name type="scientific">Orchesella dallaii</name>
    <dbReference type="NCBI Taxonomy" id="48710"/>
    <lineage>
        <taxon>Eukaryota</taxon>
        <taxon>Metazoa</taxon>
        <taxon>Ecdysozoa</taxon>
        <taxon>Arthropoda</taxon>
        <taxon>Hexapoda</taxon>
        <taxon>Collembola</taxon>
        <taxon>Entomobryomorpha</taxon>
        <taxon>Entomobryoidea</taxon>
        <taxon>Orchesellidae</taxon>
        <taxon>Orchesellinae</taxon>
        <taxon>Orchesella</taxon>
    </lineage>
</organism>
<evidence type="ECO:0000313" key="3">
    <source>
        <dbReference type="Proteomes" id="UP001642540"/>
    </source>
</evidence>
<gene>
    <name evidence="2" type="ORF">ODALV1_LOCUS31731</name>
</gene>
<dbReference type="Proteomes" id="UP001642540">
    <property type="component" value="Unassembled WGS sequence"/>
</dbReference>
<keyword evidence="3" id="KW-1185">Reference proteome</keyword>
<comment type="caution">
    <text evidence="2">The sequence shown here is derived from an EMBL/GenBank/DDBJ whole genome shotgun (WGS) entry which is preliminary data.</text>
</comment>
<evidence type="ECO:0000313" key="2">
    <source>
        <dbReference type="EMBL" id="CAL8149433.1"/>
    </source>
</evidence>
<reference evidence="2 3" key="1">
    <citation type="submission" date="2024-08" db="EMBL/GenBank/DDBJ databases">
        <authorList>
            <person name="Cucini C."/>
            <person name="Frati F."/>
        </authorList>
    </citation>
    <scope>NUCLEOTIDE SEQUENCE [LARGE SCALE GENOMIC DNA]</scope>
</reference>
<proteinExistence type="predicted"/>
<name>A0ABP1SB13_9HEXA</name>
<dbReference type="EMBL" id="CAXLJM020000209">
    <property type="protein sequence ID" value="CAL8149433.1"/>
    <property type="molecule type" value="Genomic_DNA"/>
</dbReference>
<feature type="compositionally biased region" description="Low complexity" evidence="1">
    <location>
        <begin position="39"/>
        <end position="55"/>
    </location>
</feature>
<feature type="region of interest" description="Disordered" evidence="1">
    <location>
        <begin position="24"/>
        <end position="59"/>
    </location>
</feature>